<keyword evidence="10 11" id="KW-0413">Isomerase</keyword>
<dbReference type="NCBIfam" id="NF008729">
    <property type="entry name" value="PRK11747.1"/>
    <property type="match status" value="1"/>
</dbReference>
<keyword evidence="7 11" id="KW-0408">Iron</keyword>
<evidence type="ECO:0000256" key="11">
    <source>
        <dbReference type="HAMAP-Rule" id="MF_02205"/>
    </source>
</evidence>
<dbReference type="Pfam" id="PF13307">
    <property type="entry name" value="Helicase_C_2"/>
    <property type="match status" value="1"/>
</dbReference>
<dbReference type="SUPFAM" id="SSF52540">
    <property type="entry name" value="P-loop containing nucleoside triphosphate hydrolases"/>
    <property type="match status" value="1"/>
</dbReference>
<evidence type="ECO:0000256" key="9">
    <source>
        <dbReference type="ARBA" id="ARBA00023125"/>
    </source>
</evidence>
<dbReference type="InterPro" id="IPR014013">
    <property type="entry name" value="Helic_SF1/SF2_ATP-bd_DinG/Rad3"/>
</dbReference>
<feature type="binding site" evidence="11">
    <location>
        <position position="223"/>
    </location>
    <ligand>
        <name>[4Fe-4S] cluster</name>
        <dbReference type="ChEBI" id="CHEBI:49883"/>
    </ligand>
</feature>
<feature type="binding site" evidence="11">
    <location>
        <position position="229"/>
    </location>
    <ligand>
        <name>[4Fe-4S] cluster</name>
        <dbReference type="ChEBI" id="CHEBI:49883"/>
    </ligand>
</feature>
<organism evidence="13 14">
    <name type="scientific">Rhodoferax saidenbachensis</name>
    <dbReference type="NCBI Taxonomy" id="1484693"/>
    <lineage>
        <taxon>Bacteria</taxon>
        <taxon>Pseudomonadati</taxon>
        <taxon>Pseudomonadota</taxon>
        <taxon>Betaproteobacteria</taxon>
        <taxon>Burkholderiales</taxon>
        <taxon>Comamonadaceae</taxon>
        <taxon>Rhodoferax</taxon>
    </lineage>
</organism>
<dbReference type="InterPro" id="IPR014001">
    <property type="entry name" value="Helicase_ATP-bd"/>
</dbReference>
<keyword evidence="2 11" id="KW-0479">Metal-binding</keyword>
<evidence type="ECO:0000256" key="4">
    <source>
        <dbReference type="ARBA" id="ARBA00022801"/>
    </source>
</evidence>
<keyword evidence="4 11" id="KW-0378">Hydrolase</keyword>
<dbReference type="SMART" id="SM00487">
    <property type="entry name" value="DEXDc"/>
    <property type="match status" value="1"/>
</dbReference>
<dbReference type="EC" id="5.6.2.3" evidence="11"/>
<evidence type="ECO:0000256" key="7">
    <source>
        <dbReference type="ARBA" id="ARBA00023004"/>
    </source>
</evidence>
<evidence type="ECO:0000313" key="14">
    <source>
        <dbReference type="Proteomes" id="UP001268089"/>
    </source>
</evidence>
<keyword evidence="1 11" id="KW-0004">4Fe-4S</keyword>
<accession>A0ABU1ZH79</accession>
<dbReference type="PROSITE" id="PS51193">
    <property type="entry name" value="HELICASE_ATP_BIND_2"/>
    <property type="match status" value="1"/>
</dbReference>
<comment type="similarity">
    <text evidence="11">Belongs to the helicase family. DinG subfamily. Type 1 sub-subfamily.</text>
</comment>
<comment type="function">
    <text evidence="11">DNA-dependent ATPase and 5'-3' DNA helicase. Unwinds D-loops, R-loops, forked DNA and G-quadruplex DNA.</text>
</comment>
<dbReference type="SMART" id="SM00491">
    <property type="entry name" value="HELICc2"/>
    <property type="match status" value="1"/>
</dbReference>
<comment type="cofactor">
    <cofactor evidence="11">
        <name>[4Fe-4S] cluster</name>
        <dbReference type="ChEBI" id="CHEBI:49883"/>
    </cofactor>
    <text evidence="11">Binds 1 [4Fe-4S] cluster.</text>
</comment>
<evidence type="ECO:0000256" key="2">
    <source>
        <dbReference type="ARBA" id="ARBA00022723"/>
    </source>
</evidence>
<dbReference type="GO" id="GO:0016787">
    <property type="term" value="F:hydrolase activity"/>
    <property type="evidence" value="ECO:0007669"/>
    <property type="project" value="UniProtKB-KW"/>
</dbReference>
<dbReference type="InterPro" id="IPR039000">
    <property type="entry name" value="DinG_proteobact"/>
</dbReference>
<evidence type="ECO:0000256" key="8">
    <source>
        <dbReference type="ARBA" id="ARBA00023014"/>
    </source>
</evidence>
<proteinExistence type="inferred from homology"/>
<sequence>MSSDFFSLPPASAALAQHALHAFEQVMGTTTGFRSRPGQHQMAQTVAATLAQADIGEHPNPTKAIAVIQAGTGVGKSAAYASTAIAMALERKTRVIISTATVALQEQLMTKDLPALARSMDQPFAYALAKGRGRYVCKVKLERLVGSGAAEDDMFDDDLPQPKVSALSQEAVEERRQSLYESMAHKLAVVSWDGDRDTLADTPDPRDWSAVAAERHTCTARHCPRYKECSYYNARTRLAEANVIVANHDLVLASLGMKTLPDLDNCLVVFDEGHHLPAVALDQFSSAMDLSNLRWLDKLPKTMNEVAGKLALHIGEDVQTVTSQLKGALTTLARMAMDLVWAQTGQNARGEGNDGTLRFAMGVLPEALVDPVTQIHAQANGLSKTLEALGVDVKAIAKDDPSQAVLCAQLYAQLGGLAPRLGSLVSTANLLLEHGEQPLAKWLQAESENGYLTMTAHACPIVPGDLLRQFLWSQVRGAIVTSASLTSCGSFDYFLKEAGLSNKDYVTALEVASPFNYSAQGSLTVVHTQADPKHADAYTAEMVRALMDDIEQVKRGALVLFTSRAQMRAATDALPGHLMDMVLVQGTQSRTRLLAAHTERVESGMPSVLFGLQSFGEGLDLPGALCETVFIAKLPFAPPSDPVDEARAEWLRSVGRDPFNELVIPATGVKLLQWTGRAIRTEEDRAQVICYDKRLTQTSYGKRMLAGLPAYKLGARQAN</sequence>
<dbReference type="Gene3D" id="3.40.50.300">
    <property type="entry name" value="P-loop containing nucleotide triphosphate hydrolases"/>
    <property type="match status" value="2"/>
</dbReference>
<dbReference type="InterPro" id="IPR006555">
    <property type="entry name" value="ATP-dep_Helicase_C"/>
</dbReference>
<feature type="binding site" evidence="11">
    <location>
        <position position="218"/>
    </location>
    <ligand>
        <name>[4Fe-4S] cluster</name>
        <dbReference type="ChEBI" id="CHEBI:49883"/>
    </ligand>
</feature>
<keyword evidence="14" id="KW-1185">Reference proteome</keyword>
<dbReference type="RefSeq" id="WP_310338440.1">
    <property type="nucleotide sequence ID" value="NZ_JAVDXO010000001.1"/>
</dbReference>
<dbReference type="Pfam" id="PF06733">
    <property type="entry name" value="DEAD_2"/>
    <property type="match status" value="1"/>
</dbReference>
<evidence type="ECO:0000256" key="5">
    <source>
        <dbReference type="ARBA" id="ARBA00022806"/>
    </source>
</evidence>
<evidence type="ECO:0000313" key="13">
    <source>
        <dbReference type="EMBL" id="MDR7304887.1"/>
    </source>
</evidence>
<keyword evidence="6 11" id="KW-0067">ATP-binding</keyword>
<keyword evidence="9 11" id="KW-0238">DNA-binding</keyword>
<evidence type="ECO:0000256" key="3">
    <source>
        <dbReference type="ARBA" id="ARBA00022741"/>
    </source>
</evidence>
<protein>
    <recommendedName>
        <fullName evidence="11">ATP-dependent DNA helicase DinG</fullName>
        <ecNumber evidence="11">5.6.2.3</ecNumber>
    </recommendedName>
    <alternativeName>
        <fullName evidence="11">DNA 5'-3' helicase DinG</fullName>
    </alternativeName>
</protein>
<dbReference type="EMBL" id="JAVDXO010000001">
    <property type="protein sequence ID" value="MDR7304887.1"/>
    <property type="molecule type" value="Genomic_DNA"/>
</dbReference>
<evidence type="ECO:0000256" key="6">
    <source>
        <dbReference type="ARBA" id="ARBA00022840"/>
    </source>
</evidence>
<keyword evidence="3 11" id="KW-0547">Nucleotide-binding</keyword>
<dbReference type="InterPro" id="IPR045028">
    <property type="entry name" value="DinG/Rad3-like"/>
</dbReference>
<evidence type="ECO:0000256" key="1">
    <source>
        <dbReference type="ARBA" id="ARBA00022485"/>
    </source>
</evidence>
<dbReference type="HAMAP" id="MF_02205">
    <property type="entry name" value="DinG_proteobact"/>
    <property type="match status" value="1"/>
</dbReference>
<gene>
    <name evidence="11" type="primary">dinG</name>
    <name evidence="13" type="ORF">J2X15_000153</name>
</gene>
<comment type="caution">
    <text evidence="13">The sequence shown here is derived from an EMBL/GenBank/DDBJ whole genome shotgun (WGS) entry which is preliminary data.</text>
</comment>
<dbReference type="Proteomes" id="UP001268089">
    <property type="component" value="Unassembled WGS sequence"/>
</dbReference>
<comment type="catalytic activity">
    <reaction evidence="11">
        <text>ATP + H2O = ADP + phosphate + H(+)</text>
        <dbReference type="Rhea" id="RHEA:13065"/>
        <dbReference type="ChEBI" id="CHEBI:15377"/>
        <dbReference type="ChEBI" id="CHEBI:15378"/>
        <dbReference type="ChEBI" id="CHEBI:30616"/>
        <dbReference type="ChEBI" id="CHEBI:43474"/>
        <dbReference type="ChEBI" id="CHEBI:456216"/>
        <dbReference type="EC" id="5.6.2.3"/>
    </reaction>
</comment>
<feature type="binding site" evidence="11">
    <location>
        <position position="137"/>
    </location>
    <ligand>
        <name>[4Fe-4S] cluster</name>
        <dbReference type="ChEBI" id="CHEBI:49883"/>
    </ligand>
</feature>
<dbReference type="PANTHER" id="PTHR11472:SF59">
    <property type="entry name" value="ATP-DEPENDENT DNA HELICASE DING"/>
    <property type="match status" value="1"/>
</dbReference>
<name>A0ABU1ZH79_9BURK</name>
<keyword evidence="5 11" id="KW-0347">Helicase</keyword>
<keyword evidence="8 11" id="KW-0411">Iron-sulfur</keyword>
<dbReference type="GO" id="GO:0003678">
    <property type="term" value="F:DNA helicase activity"/>
    <property type="evidence" value="ECO:0007669"/>
    <property type="project" value="UniProtKB-EC"/>
</dbReference>
<dbReference type="PANTHER" id="PTHR11472">
    <property type="entry name" value="DNA REPAIR DEAD HELICASE RAD3/XP-D SUBFAMILY MEMBER"/>
    <property type="match status" value="1"/>
</dbReference>
<dbReference type="InterPro" id="IPR027417">
    <property type="entry name" value="P-loop_NTPase"/>
</dbReference>
<evidence type="ECO:0000256" key="10">
    <source>
        <dbReference type="ARBA" id="ARBA00023235"/>
    </source>
</evidence>
<dbReference type="InterPro" id="IPR010614">
    <property type="entry name" value="RAD3-like_helicase_DEAD"/>
</dbReference>
<evidence type="ECO:0000259" key="12">
    <source>
        <dbReference type="PROSITE" id="PS51193"/>
    </source>
</evidence>
<reference evidence="13 14" key="1">
    <citation type="submission" date="2023-07" db="EMBL/GenBank/DDBJ databases">
        <title>Sorghum-associated microbial communities from plants grown in Nebraska, USA.</title>
        <authorList>
            <person name="Schachtman D."/>
        </authorList>
    </citation>
    <scope>NUCLEOTIDE SEQUENCE [LARGE SCALE GENOMIC DNA]</scope>
    <source>
        <strain evidence="13 14">BE308</strain>
    </source>
</reference>
<feature type="domain" description="Helicase ATP-binding" evidence="12">
    <location>
        <begin position="25"/>
        <end position="329"/>
    </location>
</feature>